<protein>
    <submittedName>
        <fullName evidence="1">Uncharacterized protein</fullName>
    </submittedName>
</protein>
<reference evidence="1" key="1">
    <citation type="submission" date="2018-05" db="EMBL/GenBank/DDBJ databases">
        <authorList>
            <person name="Lanie J.A."/>
            <person name="Ng W.-L."/>
            <person name="Kazmierczak K.M."/>
            <person name="Andrzejewski T.M."/>
            <person name="Davidsen T.M."/>
            <person name="Wayne K.J."/>
            <person name="Tettelin H."/>
            <person name="Glass J.I."/>
            <person name="Rusch D."/>
            <person name="Podicherti R."/>
            <person name="Tsui H.-C.T."/>
            <person name="Winkler M.E."/>
        </authorList>
    </citation>
    <scope>NUCLEOTIDE SEQUENCE</scope>
</reference>
<proteinExistence type="predicted"/>
<name>A0A381Q756_9ZZZZ</name>
<dbReference type="AlphaFoldDB" id="A0A381Q756"/>
<organism evidence="1">
    <name type="scientific">marine metagenome</name>
    <dbReference type="NCBI Taxonomy" id="408172"/>
    <lineage>
        <taxon>unclassified sequences</taxon>
        <taxon>metagenomes</taxon>
        <taxon>ecological metagenomes</taxon>
    </lineage>
</organism>
<dbReference type="EMBL" id="UINC01001179">
    <property type="protein sequence ID" value="SUZ73443.1"/>
    <property type="molecule type" value="Genomic_DNA"/>
</dbReference>
<accession>A0A381Q756</accession>
<gene>
    <name evidence="1" type="ORF">METZ01_LOCUS26297</name>
</gene>
<sequence length="28" mass="3193">MLQWVEFAGICETFNGENGCTVSFWGEH</sequence>
<evidence type="ECO:0000313" key="1">
    <source>
        <dbReference type="EMBL" id="SUZ73443.1"/>
    </source>
</evidence>